<feature type="binding site" evidence="13">
    <location>
        <begin position="695"/>
        <end position="702"/>
    </location>
    <ligand>
        <name>ATP</name>
        <dbReference type="ChEBI" id="CHEBI:30616"/>
    </ligand>
</feature>
<comment type="subcellular location">
    <subcellularLocation>
        <location evidence="1">Cell membrane</location>
        <topology evidence="1">Multi-pass membrane protein</topology>
    </subcellularLocation>
</comment>
<dbReference type="GO" id="GO:0005524">
    <property type="term" value="F:ATP binding"/>
    <property type="evidence" value="ECO:0007669"/>
    <property type="project" value="UniProtKB-UniRule"/>
</dbReference>
<name>A0A017TBJ4_9BACT</name>
<dbReference type="InterPro" id="IPR002543">
    <property type="entry name" value="FtsK_dom"/>
</dbReference>
<dbReference type="eggNOG" id="COG1674">
    <property type="taxonomic scope" value="Bacteria"/>
</dbReference>
<feature type="region of interest" description="Disordered" evidence="14">
    <location>
        <begin position="356"/>
        <end position="517"/>
    </location>
</feature>
<dbReference type="SMART" id="SM00843">
    <property type="entry name" value="Ftsk_gamma"/>
    <property type="match status" value="1"/>
</dbReference>
<dbReference type="InterPro" id="IPR027417">
    <property type="entry name" value="P-loop_NTPase"/>
</dbReference>
<keyword evidence="9 15" id="KW-1133">Transmembrane helix</keyword>
<feature type="compositionally biased region" description="Basic and acidic residues" evidence="14">
    <location>
        <begin position="447"/>
        <end position="459"/>
    </location>
</feature>
<dbReference type="Pfam" id="PF09397">
    <property type="entry name" value="FtsK_gamma"/>
    <property type="match status" value="1"/>
</dbReference>
<keyword evidence="12" id="KW-0131">Cell cycle</keyword>
<evidence type="ECO:0000256" key="5">
    <source>
        <dbReference type="ARBA" id="ARBA00022692"/>
    </source>
</evidence>
<dbReference type="CDD" id="cd01127">
    <property type="entry name" value="TrwB_TraG_TraD_VirD4"/>
    <property type="match status" value="1"/>
</dbReference>
<keyword evidence="7" id="KW-0159">Chromosome partition</keyword>
<feature type="transmembrane region" description="Helical" evidence="15">
    <location>
        <begin position="34"/>
        <end position="60"/>
    </location>
</feature>
<evidence type="ECO:0000256" key="15">
    <source>
        <dbReference type="SAM" id="Phobius"/>
    </source>
</evidence>
<dbReference type="PANTHER" id="PTHR22683:SF41">
    <property type="entry name" value="DNA TRANSLOCASE FTSK"/>
    <property type="match status" value="1"/>
</dbReference>
<keyword evidence="8 13" id="KW-0067">ATP-binding</keyword>
<dbReference type="GO" id="GO:0005886">
    <property type="term" value="C:plasma membrane"/>
    <property type="evidence" value="ECO:0007669"/>
    <property type="project" value="UniProtKB-SubCell"/>
</dbReference>
<keyword evidence="18" id="KW-1185">Reference proteome</keyword>
<evidence type="ECO:0000256" key="3">
    <source>
        <dbReference type="ARBA" id="ARBA00022475"/>
    </source>
</evidence>
<comment type="similarity">
    <text evidence="2">Belongs to the FtsK/SpoIIIE/SftA family.</text>
</comment>
<dbReference type="GO" id="GO:0051301">
    <property type="term" value="P:cell division"/>
    <property type="evidence" value="ECO:0007669"/>
    <property type="project" value="UniProtKB-KW"/>
</dbReference>
<dbReference type="EMBL" id="ASRX01000015">
    <property type="protein sequence ID" value="EYF06653.1"/>
    <property type="molecule type" value="Genomic_DNA"/>
</dbReference>
<sequence>MLLTSALYCALALASFQADRLRPEIAGADWVGPVGAAIASSVVGAVGAVSWFLPLELALLASPLLAGRRWLDNDRRELKGVLSATVSRISGDIIVVVVLAALAHVAFPEALVFGAMPLGGAVGELFGEILRALFSSTGSYIIGSTVVALILIGRATFSFIELVQRIERLATRLAMAMTRWARSLVGAWTAASELERRGSVDEEEMPRIERNSNPDAIIAALSDDEALPPSESATVTAGAATLGTGHWTTAGDADPPSPPAASETKQKRARRTRAAGIEVEAAAQPLESALATPAPTVEIDATTESPAAGEVHPPASSAGPKIMTTPAMLPRSPVELEPPVRALDLSGMIEEAVREDAPLASPTSQARGANTEAAPARRASPPQERAPRARRRAVAIAVEEQPEPAPSEDDEGAGNEELFSEASLEGMPSESSDPIVPPVEPSSEELPLPREGLRREGSRRASPRRVQPAVAEISEDTAAESEDDDADEVDAEDAHEEFPRVHEQPAPRPAAEARGPHVVNTRSTLEPEKPVLVKVIPSARTGFVLPSTEMLESASTDRMQIDEAQLKEMAQLLEKTLADYGVSGKVEEIHPGPTVTTFEVSPAPGTKVSKVAGLADDLALGLSRKVRIVAPIPGKNRIGFEIPNEQRLPVNLRDLVEDRRFLDMKAPLPCVLGRDIIGTPYFADLASMPHVIVAGATGAGKSVGLNVMLVSLLFRRTPEELRLLMIDPKVVELAPFDRIPHMLLPVVTDMKQAATALKWAVDEMERRYQLFANAGTKNITTYNGWVERVRRGDAKPPKAAARVSAVAHDGSEVEVPAARDGSDAELPMKLPFIVIVVDEFADLMMQQGKDVEASVARLAQKARAAGMHVILATQRPSVDVITGMIKANFPTRVAFRVAQKVDSRTILDEQGAEHLLGRGDMLVKMNGANDTRRVQCPFCSEEEVQRITDFLRSQGEPVYDEAILQARDEEDEETDTADLENDAMYDAAVRVVADTRRCSTSWIQRKLGIGYNRAAKLVEAMEKRGLVGPANGAKDREVLISPV</sequence>
<reference evidence="17 18" key="1">
    <citation type="submission" date="2013-05" db="EMBL/GenBank/DDBJ databases">
        <title>Genome assembly of Chondromyces apiculatus DSM 436.</title>
        <authorList>
            <person name="Sharma G."/>
            <person name="Khatri I."/>
            <person name="Kaur C."/>
            <person name="Mayilraj S."/>
            <person name="Subramanian S."/>
        </authorList>
    </citation>
    <scope>NUCLEOTIDE SEQUENCE [LARGE SCALE GENOMIC DNA]</scope>
    <source>
        <strain evidence="17 18">DSM 436</strain>
    </source>
</reference>
<evidence type="ECO:0000256" key="8">
    <source>
        <dbReference type="ARBA" id="ARBA00022840"/>
    </source>
</evidence>
<feature type="transmembrane region" description="Helical" evidence="15">
    <location>
        <begin position="81"/>
        <end position="104"/>
    </location>
</feature>
<evidence type="ECO:0000256" key="4">
    <source>
        <dbReference type="ARBA" id="ARBA00022618"/>
    </source>
</evidence>
<dbReference type="SUPFAM" id="SSF46785">
    <property type="entry name" value="Winged helix' DNA-binding domain"/>
    <property type="match status" value="1"/>
</dbReference>
<dbReference type="SUPFAM" id="SSF52540">
    <property type="entry name" value="P-loop containing nucleoside triphosphate hydrolases"/>
    <property type="match status" value="1"/>
</dbReference>
<dbReference type="PANTHER" id="PTHR22683">
    <property type="entry name" value="SPORULATION PROTEIN RELATED"/>
    <property type="match status" value="1"/>
</dbReference>
<accession>A0A017TBJ4</accession>
<dbReference type="InterPro" id="IPR036390">
    <property type="entry name" value="WH_DNA-bd_sf"/>
</dbReference>
<evidence type="ECO:0000259" key="16">
    <source>
        <dbReference type="PROSITE" id="PS50901"/>
    </source>
</evidence>
<dbReference type="Gene3D" id="3.40.50.300">
    <property type="entry name" value="P-loop containing nucleotide triphosphate hydrolases"/>
    <property type="match status" value="1"/>
</dbReference>
<evidence type="ECO:0000256" key="1">
    <source>
        <dbReference type="ARBA" id="ARBA00004651"/>
    </source>
</evidence>
<feature type="transmembrane region" description="Helical" evidence="15">
    <location>
        <begin position="139"/>
        <end position="160"/>
    </location>
</feature>
<evidence type="ECO:0000256" key="11">
    <source>
        <dbReference type="ARBA" id="ARBA00023136"/>
    </source>
</evidence>
<dbReference type="Pfam" id="PF13491">
    <property type="entry name" value="FtsK_4TM"/>
    <property type="match status" value="1"/>
</dbReference>
<dbReference type="InterPro" id="IPR018541">
    <property type="entry name" value="Ftsk_gamma"/>
</dbReference>
<dbReference type="Proteomes" id="UP000019678">
    <property type="component" value="Unassembled WGS sequence"/>
</dbReference>
<evidence type="ECO:0000256" key="6">
    <source>
        <dbReference type="ARBA" id="ARBA00022741"/>
    </source>
</evidence>
<keyword evidence="6 13" id="KW-0547">Nucleotide-binding</keyword>
<organism evidence="17 18">
    <name type="scientific">Chondromyces apiculatus DSM 436</name>
    <dbReference type="NCBI Taxonomy" id="1192034"/>
    <lineage>
        <taxon>Bacteria</taxon>
        <taxon>Pseudomonadati</taxon>
        <taxon>Myxococcota</taxon>
        <taxon>Polyangia</taxon>
        <taxon>Polyangiales</taxon>
        <taxon>Polyangiaceae</taxon>
        <taxon>Chondromyces</taxon>
    </lineage>
</organism>
<keyword evidence="3" id="KW-1003">Cell membrane</keyword>
<proteinExistence type="inferred from homology"/>
<feature type="region of interest" description="Disordered" evidence="14">
    <location>
        <begin position="243"/>
        <end position="275"/>
    </location>
</feature>
<evidence type="ECO:0000313" key="18">
    <source>
        <dbReference type="Proteomes" id="UP000019678"/>
    </source>
</evidence>
<dbReference type="AlphaFoldDB" id="A0A017TBJ4"/>
<feature type="compositionally biased region" description="Low complexity" evidence="14">
    <location>
        <begin position="372"/>
        <end position="383"/>
    </location>
</feature>
<protein>
    <submittedName>
        <fullName evidence="17">Cell division protein FtsK</fullName>
    </submittedName>
</protein>
<dbReference type="Gene3D" id="1.10.10.10">
    <property type="entry name" value="Winged helix-like DNA-binding domain superfamily/Winged helix DNA-binding domain"/>
    <property type="match status" value="1"/>
</dbReference>
<dbReference type="InterPro" id="IPR025199">
    <property type="entry name" value="FtsK_4TM"/>
</dbReference>
<keyword evidence="5 15" id="KW-0812">Transmembrane</keyword>
<dbReference type="GO" id="GO:0003677">
    <property type="term" value="F:DNA binding"/>
    <property type="evidence" value="ECO:0007669"/>
    <property type="project" value="UniProtKB-KW"/>
</dbReference>
<comment type="caution">
    <text evidence="17">The sequence shown here is derived from an EMBL/GenBank/DDBJ whole genome shotgun (WGS) entry which is preliminary data.</text>
</comment>
<evidence type="ECO:0000256" key="10">
    <source>
        <dbReference type="ARBA" id="ARBA00023125"/>
    </source>
</evidence>
<evidence type="ECO:0000256" key="13">
    <source>
        <dbReference type="PROSITE-ProRule" id="PRU00289"/>
    </source>
</evidence>
<dbReference type="GO" id="GO:0007059">
    <property type="term" value="P:chromosome segregation"/>
    <property type="evidence" value="ECO:0007669"/>
    <property type="project" value="UniProtKB-KW"/>
</dbReference>
<keyword evidence="4 17" id="KW-0132">Cell division</keyword>
<dbReference type="Gene3D" id="3.30.980.40">
    <property type="match status" value="1"/>
</dbReference>
<keyword evidence="10" id="KW-0238">DNA-binding</keyword>
<dbReference type="InterPro" id="IPR036388">
    <property type="entry name" value="WH-like_DNA-bd_sf"/>
</dbReference>
<dbReference type="InterPro" id="IPR050206">
    <property type="entry name" value="FtsK/SpoIIIE/SftA"/>
</dbReference>
<evidence type="ECO:0000313" key="17">
    <source>
        <dbReference type="EMBL" id="EYF06653.1"/>
    </source>
</evidence>
<dbReference type="Pfam" id="PF01580">
    <property type="entry name" value="FtsK_SpoIIIE"/>
    <property type="match status" value="1"/>
</dbReference>
<dbReference type="PROSITE" id="PS50901">
    <property type="entry name" value="FTSK"/>
    <property type="match status" value="1"/>
</dbReference>
<feature type="compositionally biased region" description="Low complexity" evidence="14">
    <location>
        <begin position="243"/>
        <end position="254"/>
    </location>
</feature>
<evidence type="ECO:0000256" key="7">
    <source>
        <dbReference type="ARBA" id="ARBA00022829"/>
    </source>
</evidence>
<dbReference type="InterPro" id="IPR041027">
    <property type="entry name" value="FtsK_alpha"/>
</dbReference>
<evidence type="ECO:0000256" key="2">
    <source>
        <dbReference type="ARBA" id="ARBA00006474"/>
    </source>
</evidence>
<feature type="domain" description="FtsK" evidence="16">
    <location>
        <begin position="678"/>
        <end position="904"/>
    </location>
</feature>
<dbReference type="Pfam" id="PF17854">
    <property type="entry name" value="FtsK_alpha"/>
    <property type="match status" value="1"/>
</dbReference>
<keyword evidence="11 15" id="KW-0472">Membrane</keyword>
<evidence type="ECO:0000256" key="9">
    <source>
        <dbReference type="ARBA" id="ARBA00022989"/>
    </source>
</evidence>
<feature type="compositionally biased region" description="Basic and acidic residues" evidence="14">
    <location>
        <begin position="496"/>
        <end position="505"/>
    </location>
</feature>
<evidence type="ECO:0000256" key="14">
    <source>
        <dbReference type="SAM" id="MobiDB-lite"/>
    </source>
</evidence>
<feature type="compositionally biased region" description="Acidic residues" evidence="14">
    <location>
        <begin position="473"/>
        <end position="495"/>
    </location>
</feature>
<gene>
    <name evidence="17" type="ORF">CAP_1783</name>
</gene>
<dbReference type="STRING" id="1192034.CAP_1783"/>
<evidence type="ECO:0000256" key="12">
    <source>
        <dbReference type="ARBA" id="ARBA00023306"/>
    </source>
</evidence>
<feature type="compositionally biased region" description="Acidic residues" evidence="14">
    <location>
        <begin position="400"/>
        <end position="414"/>
    </location>
</feature>